<feature type="transmembrane region" description="Helical" evidence="12">
    <location>
        <begin position="475"/>
        <end position="500"/>
    </location>
</feature>
<dbReference type="PANTHER" id="PTHR32024">
    <property type="entry name" value="TRK SYSTEM POTASSIUM UPTAKE PROTEIN TRKG-RELATED"/>
    <property type="match status" value="1"/>
</dbReference>
<feature type="binding site" evidence="11">
    <location>
        <position position="132"/>
    </location>
    <ligand>
        <name>K(+)</name>
        <dbReference type="ChEBI" id="CHEBI:29103"/>
    </ligand>
</feature>
<dbReference type="InterPro" id="IPR003445">
    <property type="entry name" value="Cat_transpt"/>
</dbReference>
<dbReference type="PANTHER" id="PTHR32024:SF3">
    <property type="entry name" value="TRK SYSTEM POTASSIUM UPTAKE PROTEIN"/>
    <property type="match status" value="1"/>
</dbReference>
<keyword evidence="7 12" id="KW-1133">Transmembrane helix</keyword>
<comment type="subcellular location">
    <subcellularLocation>
        <location evidence="10">Cell inner membrane</location>
        <topology evidence="10">Multi-pass membrane protein</topology>
    </subcellularLocation>
    <subcellularLocation>
        <location evidence="1">Cell membrane</location>
        <topology evidence="1">Multi-pass membrane protein</topology>
    </subcellularLocation>
</comment>
<evidence type="ECO:0000256" key="1">
    <source>
        <dbReference type="ARBA" id="ARBA00004651"/>
    </source>
</evidence>
<evidence type="ECO:0000313" key="15">
    <source>
        <dbReference type="Proteomes" id="UP000051086"/>
    </source>
</evidence>
<feature type="binding site" evidence="11">
    <location>
        <position position="335"/>
    </location>
    <ligand>
        <name>K(+)</name>
        <dbReference type="ChEBI" id="CHEBI:29103"/>
    </ligand>
</feature>
<keyword evidence="15" id="KW-1185">Reference proteome</keyword>
<evidence type="ECO:0000256" key="2">
    <source>
        <dbReference type="ARBA" id="ARBA00022448"/>
    </source>
</evidence>
<protein>
    <recommendedName>
        <fullName evidence="10">Trk system potassium uptake protein</fullName>
    </recommendedName>
</protein>
<keyword evidence="8 10" id="KW-0406">Ion transport</keyword>
<feature type="transmembrane region" description="Helical" evidence="12">
    <location>
        <begin position="291"/>
        <end position="312"/>
    </location>
</feature>
<dbReference type="Proteomes" id="UP000051887">
    <property type="component" value="Unassembled WGS sequence"/>
</dbReference>
<dbReference type="EMBL" id="CYSC01000040">
    <property type="protein sequence ID" value="CUH73455.1"/>
    <property type="molecule type" value="Genomic_DNA"/>
</dbReference>
<feature type="transmembrane region" description="Helical" evidence="12">
    <location>
        <begin position="409"/>
        <end position="431"/>
    </location>
</feature>
<feature type="binding site" evidence="11">
    <location>
        <position position="133"/>
    </location>
    <ligand>
        <name>K(+)</name>
        <dbReference type="ChEBI" id="CHEBI:29103"/>
    </ligand>
</feature>
<name>A0A0P1GBE0_9RHOB</name>
<evidence type="ECO:0000256" key="7">
    <source>
        <dbReference type="ARBA" id="ARBA00022989"/>
    </source>
</evidence>
<evidence type="ECO:0000313" key="13">
    <source>
        <dbReference type="EMBL" id="CUH68331.1"/>
    </source>
</evidence>
<feature type="binding site" evidence="11">
    <location>
        <position position="451"/>
    </location>
    <ligand>
        <name>K(+)</name>
        <dbReference type="ChEBI" id="CHEBI:29103"/>
    </ligand>
</feature>
<dbReference type="GO" id="GO:0005886">
    <property type="term" value="C:plasma membrane"/>
    <property type="evidence" value="ECO:0007669"/>
    <property type="project" value="UniProtKB-SubCell"/>
</dbReference>
<evidence type="ECO:0000256" key="9">
    <source>
        <dbReference type="ARBA" id="ARBA00023136"/>
    </source>
</evidence>
<dbReference type="GO" id="GO:0046872">
    <property type="term" value="F:metal ion binding"/>
    <property type="evidence" value="ECO:0007669"/>
    <property type="project" value="UniProtKB-KW"/>
</dbReference>
<evidence type="ECO:0000256" key="4">
    <source>
        <dbReference type="ARBA" id="ARBA00022538"/>
    </source>
</evidence>
<keyword evidence="4 10" id="KW-0633">Potassium transport</keyword>
<keyword evidence="10" id="KW-0997">Cell inner membrane</keyword>
<feature type="transmembrane region" description="Helical" evidence="12">
    <location>
        <begin position="27"/>
        <end position="48"/>
    </location>
</feature>
<evidence type="ECO:0000256" key="5">
    <source>
        <dbReference type="ARBA" id="ARBA00022692"/>
    </source>
</evidence>
<dbReference type="AlphaFoldDB" id="A0A0P1GBE0"/>
<evidence type="ECO:0000313" key="16">
    <source>
        <dbReference type="Proteomes" id="UP000051887"/>
    </source>
</evidence>
<evidence type="ECO:0000256" key="12">
    <source>
        <dbReference type="SAM" id="Phobius"/>
    </source>
</evidence>
<keyword evidence="9 10" id="KW-0472">Membrane</keyword>
<feature type="transmembrane region" description="Helical" evidence="12">
    <location>
        <begin position="91"/>
        <end position="112"/>
    </location>
</feature>
<dbReference type="InterPro" id="IPR004772">
    <property type="entry name" value="TrkH"/>
</dbReference>
<feature type="transmembrane region" description="Helical" evidence="12">
    <location>
        <begin position="154"/>
        <end position="174"/>
    </location>
</feature>
<evidence type="ECO:0000256" key="8">
    <source>
        <dbReference type="ARBA" id="ARBA00023065"/>
    </source>
</evidence>
<keyword evidence="11" id="KW-0479">Metal-binding</keyword>
<dbReference type="EMBL" id="CYSB01000030">
    <property type="protein sequence ID" value="CUH68331.1"/>
    <property type="molecule type" value="Genomic_DNA"/>
</dbReference>
<comment type="function">
    <text evidence="10">Low-affinity potassium transport system. Interacts with Trk system potassium uptake protein TrkA.</text>
</comment>
<dbReference type="Pfam" id="PF02386">
    <property type="entry name" value="TrkH"/>
    <property type="match status" value="1"/>
</dbReference>
<dbReference type="GO" id="GO:0015379">
    <property type="term" value="F:potassium:chloride symporter activity"/>
    <property type="evidence" value="ECO:0007669"/>
    <property type="project" value="InterPro"/>
</dbReference>
<organism evidence="14 16">
    <name type="scientific">Thalassovita autumnalis</name>
    <dbReference type="NCBI Taxonomy" id="2072972"/>
    <lineage>
        <taxon>Bacteria</taxon>
        <taxon>Pseudomonadati</taxon>
        <taxon>Pseudomonadota</taxon>
        <taxon>Alphaproteobacteria</taxon>
        <taxon>Rhodobacterales</taxon>
        <taxon>Roseobacteraceae</taxon>
        <taxon>Thalassovita</taxon>
    </lineage>
</organism>
<gene>
    <name evidence="14" type="primary">trkH</name>
    <name evidence="13" type="ORF">TL5118_02585</name>
    <name evidence="14" type="ORF">TL5120_03264</name>
</gene>
<comment type="similarity">
    <text evidence="10">Belongs to the TrkH potassium transport family.</text>
</comment>
<keyword evidence="6 10" id="KW-0630">Potassium</keyword>
<dbReference type="PIRSF" id="PIRSF006247">
    <property type="entry name" value="TrkH"/>
    <property type="match status" value="1"/>
</dbReference>
<evidence type="ECO:0000256" key="11">
    <source>
        <dbReference type="PIRSR" id="PIRSR006247-1"/>
    </source>
</evidence>
<dbReference type="Proteomes" id="UP000051086">
    <property type="component" value="Unassembled WGS sequence"/>
</dbReference>
<feature type="transmembrane region" description="Helical" evidence="12">
    <location>
        <begin position="247"/>
        <end position="271"/>
    </location>
</feature>
<feature type="transmembrane region" description="Helical" evidence="12">
    <location>
        <begin position="348"/>
        <end position="373"/>
    </location>
</feature>
<accession>A0A0P1GBE0</accession>
<evidence type="ECO:0000256" key="3">
    <source>
        <dbReference type="ARBA" id="ARBA00022475"/>
    </source>
</evidence>
<keyword evidence="5 12" id="KW-0812">Transmembrane</keyword>
<reference evidence="14 16" key="1">
    <citation type="submission" date="2015-09" db="EMBL/GenBank/DDBJ databases">
        <authorList>
            <consortium name="Swine Surveillance"/>
        </authorList>
    </citation>
    <scope>NUCLEOTIDE SEQUENCE [LARGE SCALE GENOMIC DNA]</scope>
    <source>
        <strain evidence="14 16">5120</strain>
    </source>
</reference>
<feature type="transmembrane region" description="Helical" evidence="12">
    <location>
        <begin position="206"/>
        <end position="227"/>
    </location>
</feature>
<proteinExistence type="inferred from homology"/>
<reference evidence="13 15" key="2">
    <citation type="submission" date="2015-09" db="EMBL/GenBank/DDBJ databases">
        <authorList>
            <person name="Rodrigo-Torres L."/>
            <person name="Arahal D.R."/>
        </authorList>
    </citation>
    <scope>NUCLEOTIDE SEQUENCE [LARGE SCALE GENOMIC DNA]</scope>
    <source>
        <strain evidence="13 15">CECT 5118</strain>
    </source>
</reference>
<sequence length="502" mass="53826">MTGLAARCLDSPLFRVHRFLMLDLRPVGYVIGLLVAVLGLTMLAPMLVDLATGEEHWRVFAQSALLTIFIGGMISLACQNGNQEGLNIQQTFILTTGVWLALPIFAALPFYFGETQATPVDAFFEAMSGLTTTGATVFAGLDTMAKGLLLWRGILQWLGGIGIIVVAMVFLPELRVGGMQIFRSEGFDTMGKILPRATEIASQISVIYVALTVLCTLSYLLLGMSAFDATVHALTTISTGGFSTYDASFGAFSGPLEYVAAVFMVLSALPFVRYVQMLNGHHGALLMDRQVYGFLLTLVLLIGFATTVLITLQGHEAGSSLRQVVFNVTSIMTGTGYASVDYMGWGNLLIAMFFFIGLIGGCAGSTACSVKVFRYQILFASIKSQLLKTQSPNAMVPPRYEGRKIDDDILNSVMSFFVFFFVTMGVLAVALGMTGLDFMTSISGAASALANIGPGLGDEIGPAGNFAGLNDAAKWLLSVAMLIGRLELLAVYAMLTVTFWRA</sequence>
<feature type="binding site" evidence="11">
    <location>
        <position position="240"/>
    </location>
    <ligand>
        <name>K(+)</name>
        <dbReference type="ChEBI" id="CHEBI:29103"/>
    </ligand>
</feature>
<keyword evidence="3 10" id="KW-1003">Cell membrane</keyword>
<keyword evidence="2 10" id="KW-0813">Transport</keyword>
<evidence type="ECO:0000256" key="6">
    <source>
        <dbReference type="ARBA" id="ARBA00022958"/>
    </source>
</evidence>
<feature type="transmembrane region" description="Helical" evidence="12">
    <location>
        <begin position="60"/>
        <end position="79"/>
    </location>
</feature>
<evidence type="ECO:0000313" key="14">
    <source>
        <dbReference type="EMBL" id="CUH73455.1"/>
    </source>
</evidence>
<evidence type="ECO:0000256" key="10">
    <source>
        <dbReference type="PIRNR" id="PIRNR006247"/>
    </source>
</evidence>